<evidence type="ECO:0000313" key="3">
    <source>
        <dbReference type="Proteomes" id="UP000006158"/>
    </source>
</evidence>
<dbReference type="AlphaFoldDB" id="I7F8V2"/>
<feature type="compositionally biased region" description="Basic residues" evidence="1">
    <location>
        <begin position="241"/>
        <end position="259"/>
    </location>
</feature>
<reference evidence="2 3" key="2">
    <citation type="journal article" date="2009" name="Genome Res.">
        <title>Ortho-proteogenomics: multiple proteomes investigation through orthology and a new MS-based protocol.</title>
        <authorList>
            <person name="Gallien S."/>
            <person name="Perrodou E."/>
            <person name="Carapito C."/>
            <person name="Deshayes C."/>
            <person name="Reyrat J.M."/>
            <person name="Van Dorsselaer A."/>
            <person name="Poch O."/>
            <person name="Schaeffer C."/>
            <person name="Lecompte O."/>
        </authorList>
    </citation>
    <scope>NUCLEOTIDE SEQUENCE [LARGE SCALE GENOMIC DNA]</scope>
    <source>
        <strain evidence="3">ATCC 700084 / mc(2)155</strain>
    </source>
</reference>
<proteinExistence type="predicted"/>
<feature type="compositionally biased region" description="Basic and acidic residues" evidence="1">
    <location>
        <begin position="229"/>
        <end position="240"/>
    </location>
</feature>
<accession>I7F8V2</accession>
<dbReference type="Proteomes" id="UP000006158">
    <property type="component" value="Chromosome"/>
</dbReference>
<dbReference type="KEGG" id="msg:MSMEI_1517"/>
<feature type="region of interest" description="Disordered" evidence="1">
    <location>
        <begin position="158"/>
        <end position="212"/>
    </location>
</feature>
<protein>
    <submittedName>
        <fullName evidence="2">Uncharacterized protein</fullName>
    </submittedName>
</protein>
<sequence>MPFLGTEALAAGRVNRYQLRTRYDAVFRNVYVPRGTTLTPVDKAVAAWLWSGRRSTVMGLSASALHGSRWIDAGHPAELNQPSRSHPSGITIHSDTLADDEVCQLRGIRATTPERTAFDLGRRRGLTPAVIRVDALIQATRLKIPDVWPLVDRHHGVRGHGAAEAGPRSRRRRCRVTAGDKTAPASHLGRDASVAHPDRGVRPRSSRGPYRHGLARVEGGCAVRRHPALDRSDTTHAGHRAERRVRGPRMAHGARRRRPAAVPPGHGRRPHPRRVACRGRSLLLTHWRKLACVRDFREMWHTSQRSTLRLSEFVWAERAEGGVAGGVLEVDARAPERDGAVDQGRCDAGGLGVSQAVGWVDVGDAVAVGVGAARLRQMGQIDAETVGDAEPGPLADDHQKRADAGLRADVIAQADAGLRGDDRRCQCVAVLQPFHQGLEQRRAMVVEPHGRQPVGEDESDVGARLGDLRALGGLAAQIRPAQIFVA</sequence>
<evidence type="ECO:0000256" key="1">
    <source>
        <dbReference type="SAM" id="MobiDB-lite"/>
    </source>
</evidence>
<gene>
    <name evidence="2" type="ordered locus">MSMEI_1517</name>
</gene>
<feature type="region of interest" description="Disordered" evidence="1">
    <location>
        <begin position="229"/>
        <end position="273"/>
    </location>
</feature>
<name>I7F8V2_MYCS2</name>
<reference evidence="2 3" key="1">
    <citation type="journal article" date="2007" name="Genome Biol.">
        <title>Interrupted coding sequences in Mycobacterium smegmatis: authentic mutations or sequencing errors?</title>
        <authorList>
            <person name="Deshayes C."/>
            <person name="Perrodou E."/>
            <person name="Gallien S."/>
            <person name="Euphrasie D."/>
            <person name="Schaeffer C."/>
            <person name="Van-Dorsselaer A."/>
            <person name="Poch O."/>
            <person name="Lecompte O."/>
            <person name="Reyrat J.M."/>
        </authorList>
    </citation>
    <scope>NUCLEOTIDE SEQUENCE [LARGE SCALE GENOMIC DNA]</scope>
    <source>
        <strain evidence="3">ATCC 700084 / mc(2)155</strain>
    </source>
</reference>
<evidence type="ECO:0000313" key="2">
    <source>
        <dbReference type="EMBL" id="AFP37990.1"/>
    </source>
</evidence>
<dbReference type="EMBL" id="CP001663">
    <property type="protein sequence ID" value="AFP37990.1"/>
    <property type="molecule type" value="Genomic_DNA"/>
</dbReference>
<feature type="compositionally biased region" description="Basic residues" evidence="1">
    <location>
        <begin position="202"/>
        <end position="212"/>
    </location>
</feature>
<organism evidence="2 3">
    <name type="scientific">Mycolicibacterium smegmatis (strain ATCC 700084 / mc(2)155)</name>
    <name type="common">Mycobacterium smegmatis</name>
    <dbReference type="NCBI Taxonomy" id="246196"/>
    <lineage>
        <taxon>Bacteria</taxon>
        <taxon>Bacillati</taxon>
        <taxon>Actinomycetota</taxon>
        <taxon>Actinomycetes</taxon>
        <taxon>Mycobacteriales</taxon>
        <taxon>Mycobacteriaceae</taxon>
        <taxon>Mycolicibacterium</taxon>
    </lineage>
</organism>